<comment type="caution">
    <text evidence="2">The sequence shown here is derived from an EMBL/GenBank/DDBJ whole genome shotgun (WGS) entry which is preliminary data.</text>
</comment>
<dbReference type="Pfam" id="PF23128">
    <property type="entry name" value="YbjQ_4"/>
    <property type="match status" value="1"/>
</dbReference>
<dbReference type="GO" id="GO:0005544">
    <property type="term" value="F:calcium-dependent phospholipid binding"/>
    <property type="evidence" value="ECO:0007669"/>
    <property type="project" value="InterPro"/>
</dbReference>
<evidence type="ECO:0000313" key="3">
    <source>
        <dbReference type="Proteomes" id="UP001249851"/>
    </source>
</evidence>
<reference evidence="2" key="1">
    <citation type="journal article" date="2023" name="G3 (Bethesda)">
        <title>Whole genome assembly and annotation of the endangered Caribbean coral Acropora cervicornis.</title>
        <authorList>
            <person name="Selwyn J.D."/>
            <person name="Vollmer S.V."/>
        </authorList>
    </citation>
    <scope>NUCLEOTIDE SEQUENCE</scope>
    <source>
        <strain evidence="2">K2</strain>
    </source>
</reference>
<feature type="domain" description="C2CD5 C-terminal" evidence="1">
    <location>
        <begin position="26"/>
        <end position="120"/>
    </location>
</feature>
<evidence type="ECO:0000313" key="2">
    <source>
        <dbReference type="EMBL" id="KAK2569229.1"/>
    </source>
</evidence>
<gene>
    <name evidence="2" type="ORF">P5673_006131</name>
</gene>
<dbReference type="GO" id="GO:0005886">
    <property type="term" value="C:plasma membrane"/>
    <property type="evidence" value="ECO:0007669"/>
    <property type="project" value="TreeGrafter"/>
</dbReference>
<dbReference type="AlphaFoldDB" id="A0AAD9QXI1"/>
<name>A0AAD9QXI1_ACRCE</name>
<dbReference type="GO" id="GO:0065002">
    <property type="term" value="P:intracellular protein transmembrane transport"/>
    <property type="evidence" value="ECO:0007669"/>
    <property type="project" value="TreeGrafter"/>
</dbReference>
<dbReference type="GO" id="GO:0010828">
    <property type="term" value="P:positive regulation of D-glucose transmembrane transport"/>
    <property type="evidence" value="ECO:0007669"/>
    <property type="project" value="TreeGrafter"/>
</dbReference>
<organism evidence="2 3">
    <name type="scientific">Acropora cervicornis</name>
    <name type="common">Staghorn coral</name>
    <dbReference type="NCBI Taxonomy" id="6130"/>
    <lineage>
        <taxon>Eukaryota</taxon>
        <taxon>Metazoa</taxon>
        <taxon>Cnidaria</taxon>
        <taxon>Anthozoa</taxon>
        <taxon>Hexacorallia</taxon>
        <taxon>Scleractinia</taxon>
        <taxon>Astrocoeniina</taxon>
        <taxon>Acroporidae</taxon>
        <taxon>Acropora</taxon>
    </lineage>
</organism>
<dbReference type="InterPro" id="IPR057815">
    <property type="entry name" value="C2CD5_C"/>
</dbReference>
<accession>A0AAD9QXI1</accession>
<dbReference type="GO" id="GO:0072659">
    <property type="term" value="P:protein localization to plasma membrane"/>
    <property type="evidence" value="ECO:0007669"/>
    <property type="project" value="TreeGrafter"/>
</dbReference>
<protein>
    <submittedName>
        <fullName evidence="2">C2 domain-containing protein 5</fullName>
    </submittedName>
</protein>
<dbReference type="GO" id="GO:0090314">
    <property type="term" value="P:positive regulation of protein targeting to membrane"/>
    <property type="evidence" value="ECO:0007669"/>
    <property type="project" value="TreeGrafter"/>
</dbReference>
<dbReference type="Proteomes" id="UP001249851">
    <property type="component" value="Unassembled WGS sequence"/>
</dbReference>
<dbReference type="PANTHER" id="PTHR37412">
    <property type="entry name" value="C2 DOMAIN-CONTAINING PROTEIN 5"/>
    <property type="match status" value="1"/>
</dbReference>
<dbReference type="PANTHER" id="PTHR37412:SF2">
    <property type="entry name" value="C2 DOMAIN-CONTAINING PROTEIN 5"/>
    <property type="match status" value="1"/>
</dbReference>
<keyword evidence="3" id="KW-1185">Reference proteome</keyword>
<reference evidence="2" key="2">
    <citation type="journal article" date="2023" name="Science">
        <title>Genomic signatures of disease resistance in endangered staghorn corals.</title>
        <authorList>
            <person name="Vollmer S.V."/>
            <person name="Selwyn J.D."/>
            <person name="Despard B.A."/>
            <person name="Roesel C.L."/>
        </authorList>
    </citation>
    <scope>NUCLEOTIDE SEQUENCE</scope>
    <source>
        <strain evidence="2">K2</strain>
    </source>
</reference>
<sequence>MPRPRLYHPLTGKSRIKATYRPAVEMTSMSYLPNAQIEQYLGNVNLFLIRESHTVRENGGLNMFMQAFVAEAQAMLRAHVSAIGGNALVSYKLNEIVLFDNPHKHQGQCLLNISGDAVKVCYEEDQLLDINPIRGITRKRTMSFSEANTCSPTHFSRQRSISVSEASTGTLTCDGVYYGTEI</sequence>
<dbReference type="InterPro" id="IPR038983">
    <property type="entry name" value="C2CD5"/>
</dbReference>
<evidence type="ECO:0000259" key="1">
    <source>
        <dbReference type="Pfam" id="PF23128"/>
    </source>
</evidence>
<dbReference type="GO" id="GO:0031340">
    <property type="term" value="P:positive regulation of vesicle fusion"/>
    <property type="evidence" value="ECO:0007669"/>
    <property type="project" value="TreeGrafter"/>
</dbReference>
<dbReference type="GO" id="GO:0005509">
    <property type="term" value="F:calcium ion binding"/>
    <property type="evidence" value="ECO:0007669"/>
    <property type="project" value="TreeGrafter"/>
</dbReference>
<proteinExistence type="predicted"/>
<dbReference type="EMBL" id="JARQWQ010000010">
    <property type="protein sequence ID" value="KAK2569229.1"/>
    <property type="molecule type" value="Genomic_DNA"/>
</dbReference>